<dbReference type="EMBL" id="CP102734">
    <property type="protein sequence ID" value="UVD81990.1"/>
    <property type="molecule type" value="Genomic_DNA"/>
</dbReference>
<reference evidence="4" key="1">
    <citation type="submission" date="2022-08" db="EMBL/GenBank/DDBJ databases">
        <title>Complete genome of Mycoplasma iguanae type strain 2327.</title>
        <authorList>
            <person name="Spergser J."/>
        </authorList>
    </citation>
    <scope>NUCLEOTIDE SEQUENCE</scope>
    <source>
        <strain evidence="4">2327</strain>
    </source>
</reference>
<dbReference type="PANTHER" id="PTHR10887">
    <property type="entry name" value="DNA2/NAM7 HELICASE FAMILY"/>
    <property type="match status" value="1"/>
</dbReference>
<feature type="domain" description="DNA2/NAM7 helicase helicase" evidence="1">
    <location>
        <begin position="337"/>
        <end position="734"/>
    </location>
</feature>
<dbReference type="InterPro" id="IPR049468">
    <property type="entry name" value="Restrct_endonuc-II-like_dom"/>
</dbReference>
<organism evidence="4 5">
    <name type="scientific">Mycoplasma iguanae</name>
    <dbReference type="NCBI Taxonomy" id="292461"/>
    <lineage>
        <taxon>Bacteria</taxon>
        <taxon>Bacillati</taxon>
        <taxon>Mycoplasmatota</taxon>
        <taxon>Mollicutes</taxon>
        <taxon>Mycoplasmataceae</taxon>
        <taxon>Mycoplasma</taxon>
    </lineage>
</organism>
<dbReference type="Proteomes" id="UP001059252">
    <property type="component" value="Chromosome"/>
</dbReference>
<gene>
    <name evidence="4" type="ORF">NV226_01635</name>
</gene>
<protein>
    <submittedName>
        <fullName evidence="4">AAA domain-containing protein</fullName>
    </submittedName>
</protein>
<dbReference type="InterPro" id="IPR047187">
    <property type="entry name" value="SF1_C_Upf1"/>
</dbReference>
<evidence type="ECO:0000259" key="3">
    <source>
        <dbReference type="Pfam" id="PF18741"/>
    </source>
</evidence>
<feature type="domain" description="Restriction endonuclease type II-like" evidence="3">
    <location>
        <begin position="1001"/>
        <end position="1086"/>
    </location>
</feature>
<dbReference type="InterPro" id="IPR041677">
    <property type="entry name" value="DNA2/NAM7_AAA_11"/>
</dbReference>
<dbReference type="Gene3D" id="3.40.50.300">
    <property type="entry name" value="P-loop containing nucleotide triphosphate hydrolases"/>
    <property type="match status" value="2"/>
</dbReference>
<dbReference type="Gene3D" id="3.40.960.10">
    <property type="entry name" value="VSR Endonuclease"/>
    <property type="match status" value="1"/>
</dbReference>
<accession>A0ABY5RBK4</accession>
<feature type="domain" description="DNA2/NAM7 helicase-like C-terminal" evidence="2">
    <location>
        <begin position="762"/>
        <end position="933"/>
    </location>
</feature>
<dbReference type="Pfam" id="PF13086">
    <property type="entry name" value="AAA_11"/>
    <property type="match status" value="1"/>
</dbReference>
<evidence type="ECO:0000259" key="1">
    <source>
        <dbReference type="Pfam" id="PF13086"/>
    </source>
</evidence>
<dbReference type="InterPro" id="IPR041679">
    <property type="entry name" value="DNA2/NAM7-like_C"/>
</dbReference>
<dbReference type="Pfam" id="PF18741">
    <property type="entry name" value="MTES_1575"/>
    <property type="match status" value="1"/>
</dbReference>
<dbReference type="InterPro" id="IPR045055">
    <property type="entry name" value="DNA2/NAM7-like"/>
</dbReference>
<evidence type="ECO:0000313" key="4">
    <source>
        <dbReference type="EMBL" id="UVD81990.1"/>
    </source>
</evidence>
<dbReference type="RefSeq" id="WP_258211164.1">
    <property type="nucleotide sequence ID" value="NZ_CP102734.1"/>
</dbReference>
<evidence type="ECO:0000259" key="2">
    <source>
        <dbReference type="Pfam" id="PF13087"/>
    </source>
</evidence>
<keyword evidence="5" id="KW-1185">Reference proteome</keyword>
<dbReference type="Pfam" id="PF13087">
    <property type="entry name" value="AAA_12"/>
    <property type="match status" value="1"/>
</dbReference>
<proteinExistence type="predicted"/>
<name>A0ABY5RBK4_9MOLU</name>
<dbReference type="InterPro" id="IPR027417">
    <property type="entry name" value="P-loop_NTPase"/>
</dbReference>
<dbReference type="SUPFAM" id="SSF52540">
    <property type="entry name" value="P-loop containing nucleoside triphosphate hydrolases"/>
    <property type="match status" value="1"/>
</dbReference>
<evidence type="ECO:0000313" key="5">
    <source>
        <dbReference type="Proteomes" id="UP001059252"/>
    </source>
</evidence>
<sequence length="1092" mass="127286">MSLFETSSSQDKKNISSKNFNKYKKILNNLLYFTQSDNAVHTKIKGINIDLSKILSKRDLEKIFTKSEFKIKITQNPLETLLENLEKVGNETELAEFLDDNLLTFSNRLKKEAKKDLLAAKEEIKNRIIKDKNIFLKRWKTNILSVKNIYDELGIWPLFVSSFFVQHNSSKTFFYAPLLFKEVEILIEDNLVYLVSKNSALILNDKISFLAHEHFSLDIPKIKSIENISFSEAIDELLIETNEYFQKLTPNINFMSEFISMNMKSDLPKTDEIIIYPGIVLNSAMPSGGKLREAVIDLIKEDQIENLVNIDLLKDYSDDANQKVLNLNPLTRIIPTDISQEAAILAAMDHSSIIIGPPGTGKSQTIANILANILARKQTGLFISQKKVALDVVLKRMFDLETLMLPFSNIQKGNKKDKEKFYSIIQQRIQQIKLNKEFLDKPIYGQPFLNSIEVEYSKTKLNVNQNFDEDGYNAFTQLLKLYNAKIGQKFQNSVFNDDVKTIYKLLATFDSKEKFFEYWNDKNISKIELARKLEKVRLEIKFLKLAFYEKSFKKKWKIIEQIKTINAFSSFKKQDFELLYQIDEEQYDTYFQYYLHDTYYSLWWEKGKKIDNVQKNDIKQIIETISAISKAKVEDKLATDKEYKKTFKSFVGRAERAFTNPQIFIKLFSDILKDLFPIIVGTPEQLAPYIDFKNDAFDFVIFDEASQLFFEKAIPYISICQNVIVAGDDKQMQPSNWFGSRFQEDDEKNEINEIESLLDWAKLQSIPKYNLEMNYRSANSELVLFSSKNFYEENLKALDHVQKIQTNSIEVIEANGKWEQSINEIEADKIIEVANENIDKYNSIILLIFNSKQQQLIMEKILSNHPKLENAIYEDRLSVKNIENIQGDEAELVIISVCYDKTTKLNSVYVMTKSGRFALNVAITRAKSKMIVIKSINSKEIILNENNLNLGVFKNWLEYLEMESKKRKTYAIIQKANAVKASKRNLEKQIFKWMQIQDFANNIDIEANYPIGSYDLDLVLFEKNTKKIILAIELDLFISHNRINQLIEDRKKQDFLIAKGYPLYRITENTWFLSKNQIIKDIEKKLSFTKYN</sequence>
<dbReference type="CDD" id="cd18808">
    <property type="entry name" value="SF1_C_Upf1"/>
    <property type="match status" value="1"/>
</dbReference>
<dbReference type="PANTHER" id="PTHR10887:SF530">
    <property type="entry name" value="SUPERFAMILY I DNA HELICASES"/>
    <property type="match status" value="1"/>
</dbReference>